<dbReference type="Gramene" id="ONIVA05G00960.1">
    <property type="protein sequence ID" value="ONIVA05G00960.1"/>
    <property type="gene ID" value="ONIVA05G00960"/>
</dbReference>
<protein>
    <submittedName>
        <fullName evidence="1">Uncharacterized protein</fullName>
    </submittedName>
</protein>
<reference evidence="1" key="1">
    <citation type="submission" date="2015-04" db="UniProtKB">
        <authorList>
            <consortium name="EnsemblPlants"/>
        </authorList>
    </citation>
    <scope>IDENTIFICATION</scope>
    <source>
        <strain evidence="1">SL10</strain>
    </source>
</reference>
<reference evidence="1" key="2">
    <citation type="submission" date="2018-04" db="EMBL/GenBank/DDBJ databases">
        <title>OnivRS2 (Oryza nivara Reference Sequence Version 2).</title>
        <authorList>
            <person name="Zhang J."/>
            <person name="Kudrna D."/>
            <person name="Lee S."/>
            <person name="Talag J."/>
            <person name="Rajasekar S."/>
            <person name="Welchert J."/>
            <person name="Hsing Y.-I."/>
            <person name="Wing R.A."/>
        </authorList>
    </citation>
    <scope>NUCLEOTIDE SEQUENCE [LARGE SCALE GENOMIC DNA]</scope>
    <source>
        <strain evidence="1">SL10</strain>
    </source>
</reference>
<evidence type="ECO:0000313" key="1">
    <source>
        <dbReference type="EnsemblPlants" id="ONIVA05G00960.1"/>
    </source>
</evidence>
<sequence length="109" mass="11821">MSPQETECSWDAGSGTGTLILSFNCSDSKKPRLICFAEGKQPHDARALQPWRAPPCSRCSTANLAAGDLRYASSSSSYHPLPIKSGHFAPGDPFPRIRACLILSFHTEN</sequence>
<keyword evidence="2" id="KW-1185">Reference proteome</keyword>
<dbReference type="AlphaFoldDB" id="A0A0E0H8L0"/>
<organism evidence="1">
    <name type="scientific">Oryza nivara</name>
    <name type="common">Indian wild rice</name>
    <name type="synonym">Oryza sativa f. spontanea</name>
    <dbReference type="NCBI Taxonomy" id="4536"/>
    <lineage>
        <taxon>Eukaryota</taxon>
        <taxon>Viridiplantae</taxon>
        <taxon>Streptophyta</taxon>
        <taxon>Embryophyta</taxon>
        <taxon>Tracheophyta</taxon>
        <taxon>Spermatophyta</taxon>
        <taxon>Magnoliopsida</taxon>
        <taxon>Liliopsida</taxon>
        <taxon>Poales</taxon>
        <taxon>Poaceae</taxon>
        <taxon>BOP clade</taxon>
        <taxon>Oryzoideae</taxon>
        <taxon>Oryzeae</taxon>
        <taxon>Oryzinae</taxon>
        <taxon>Oryza</taxon>
    </lineage>
</organism>
<proteinExistence type="predicted"/>
<dbReference type="Proteomes" id="UP000006591">
    <property type="component" value="Chromosome 5"/>
</dbReference>
<evidence type="ECO:0000313" key="2">
    <source>
        <dbReference type="Proteomes" id="UP000006591"/>
    </source>
</evidence>
<name>A0A0E0H8L0_ORYNI</name>
<accession>A0A0E0H8L0</accession>
<dbReference type="EnsemblPlants" id="ONIVA05G00960.1">
    <property type="protein sequence ID" value="ONIVA05G00960.1"/>
    <property type="gene ID" value="ONIVA05G00960"/>
</dbReference>
<dbReference type="HOGENOM" id="CLU_2188202_0_0_1"/>